<dbReference type="AlphaFoldDB" id="A0A5C5ZQS1"/>
<proteinExistence type="predicted"/>
<evidence type="ECO:0000313" key="3">
    <source>
        <dbReference type="EMBL" id="TWT88643.1"/>
    </source>
</evidence>
<evidence type="ECO:0000313" key="4">
    <source>
        <dbReference type="Proteomes" id="UP000315440"/>
    </source>
</evidence>
<organism evidence="3 4">
    <name type="scientific">Pseudobythopirellula maris</name>
    <dbReference type="NCBI Taxonomy" id="2527991"/>
    <lineage>
        <taxon>Bacteria</taxon>
        <taxon>Pseudomonadati</taxon>
        <taxon>Planctomycetota</taxon>
        <taxon>Planctomycetia</taxon>
        <taxon>Pirellulales</taxon>
        <taxon>Lacipirellulaceae</taxon>
        <taxon>Pseudobythopirellula</taxon>
    </lineage>
</organism>
<keyword evidence="1" id="KW-0732">Signal</keyword>
<dbReference type="GO" id="GO:0016787">
    <property type="term" value="F:hydrolase activity"/>
    <property type="evidence" value="ECO:0007669"/>
    <property type="project" value="InterPro"/>
</dbReference>
<dbReference type="Gene3D" id="2.60.120.560">
    <property type="entry name" value="Exo-inulinase, domain 1"/>
    <property type="match status" value="1"/>
</dbReference>
<gene>
    <name evidence="3" type="ORF">Mal64_21300</name>
</gene>
<reference evidence="3 4" key="1">
    <citation type="submission" date="2019-02" db="EMBL/GenBank/DDBJ databases">
        <title>Deep-cultivation of Planctomycetes and their phenomic and genomic characterization uncovers novel biology.</title>
        <authorList>
            <person name="Wiegand S."/>
            <person name="Jogler M."/>
            <person name="Boedeker C."/>
            <person name="Pinto D."/>
            <person name="Vollmers J."/>
            <person name="Rivas-Marin E."/>
            <person name="Kohn T."/>
            <person name="Peeters S.H."/>
            <person name="Heuer A."/>
            <person name="Rast P."/>
            <person name="Oberbeckmann S."/>
            <person name="Bunk B."/>
            <person name="Jeske O."/>
            <person name="Meyerdierks A."/>
            <person name="Storesund J.E."/>
            <person name="Kallscheuer N."/>
            <person name="Luecker S."/>
            <person name="Lage O.M."/>
            <person name="Pohl T."/>
            <person name="Merkel B.J."/>
            <person name="Hornburger P."/>
            <person name="Mueller R.-W."/>
            <person name="Bruemmer F."/>
            <person name="Labrenz M."/>
            <person name="Spormann A.M."/>
            <person name="Op Den Camp H."/>
            <person name="Overmann J."/>
            <person name="Amann R."/>
            <person name="Jetten M.S.M."/>
            <person name="Mascher T."/>
            <person name="Medema M.H."/>
            <person name="Devos D.P."/>
            <person name="Kaster A.-K."/>
            <person name="Ovreas L."/>
            <person name="Rohde M."/>
            <person name="Galperin M.Y."/>
            <person name="Jogler C."/>
        </authorList>
    </citation>
    <scope>NUCLEOTIDE SEQUENCE [LARGE SCALE GENOMIC DNA]</scope>
    <source>
        <strain evidence="3 4">Mal64</strain>
    </source>
</reference>
<dbReference type="OrthoDB" id="242352at2"/>
<dbReference type="Proteomes" id="UP000315440">
    <property type="component" value="Unassembled WGS sequence"/>
</dbReference>
<feature type="chain" id="PRO_5023059802" description="3-keto-alpha-glucoside-1,2-lyase/3-keto-2-hydroxy-glucal hydratase domain-containing protein" evidence="1">
    <location>
        <begin position="28"/>
        <end position="226"/>
    </location>
</feature>
<protein>
    <recommendedName>
        <fullName evidence="2">3-keto-alpha-glucoside-1,2-lyase/3-keto-2-hydroxy-glucal hydratase domain-containing protein</fullName>
    </recommendedName>
</protein>
<dbReference type="Pfam" id="PF06439">
    <property type="entry name" value="3keto-disac_hyd"/>
    <property type="match status" value="1"/>
</dbReference>
<comment type="caution">
    <text evidence="3">The sequence shown here is derived from an EMBL/GenBank/DDBJ whole genome shotgun (WGS) entry which is preliminary data.</text>
</comment>
<evidence type="ECO:0000259" key="2">
    <source>
        <dbReference type="Pfam" id="PF06439"/>
    </source>
</evidence>
<feature type="signal peptide" evidence="1">
    <location>
        <begin position="1"/>
        <end position="27"/>
    </location>
</feature>
<sequence precursor="true">MPRRLVLPYSLFTLVLHIALAPHDCLAAEPAADHAESEGGWVSLFNGEDLAGWRASENEGTFRVEDGVIVVHGPRSHLFYEGPVGGADFKDFEWKCDVKTTPGSNSGMYFHTEYQEEGWPVKGYEVQVNATHGDARKTGGLYAIEDVMDDAPHEDGEWFTQHVVVRGKRIVVRVNGEVTTDFTEPEDHTPPEGKPGRLISHGTFALQGHDPASKVYFKNLLVRPLD</sequence>
<dbReference type="EMBL" id="SJPQ01000002">
    <property type="protein sequence ID" value="TWT88643.1"/>
    <property type="molecule type" value="Genomic_DNA"/>
</dbReference>
<feature type="domain" description="3-keto-alpha-glucoside-1,2-lyase/3-keto-2-hydroxy-glucal hydratase" evidence="2">
    <location>
        <begin position="40"/>
        <end position="222"/>
    </location>
</feature>
<dbReference type="InterPro" id="IPR010496">
    <property type="entry name" value="AL/BT2_dom"/>
</dbReference>
<name>A0A5C5ZQS1_9BACT</name>
<accession>A0A5C5ZQS1</accession>
<evidence type="ECO:0000256" key="1">
    <source>
        <dbReference type="SAM" id="SignalP"/>
    </source>
</evidence>
<dbReference type="RefSeq" id="WP_146399872.1">
    <property type="nucleotide sequence ID" value="NZ_SJPQ01000002.1"/>
</dbReference>
<keyword evidence="4" id="KW-1185">Reference proteome</keyword>